<dbReference type="InterPro" id="IPR010502">
    <property type="entry name" value="Carb-bd_dom_fam9"/>
</dbReference>
<feature type="domain" description="Carbohydrate-binding" evidence="1">
    <location>
        <begin position="51"/>
        <end position="209"/>
    </location>
</feature>
<dbReference type="InterPro" id="IPR045670">
    <property type="entry name" value="DUF5916"/>
</dbReference>
<organism evidence="3 4">
    <name type="scientific">Maribacter arenosus</name>
    <dbReference type="NCBI Taxonomy" id="1854708"/>
    <lineage>
        <taxon>Bacteria</taxon>
        <taxon>Pseudomonadati</taxon>
        <taxon>Bacteroidota</taxon>
        <taxon>Flavobacteriia</taxon>
        <taxon>Flavobacteriales</taxon>
        <taxon>Flavobacteriaceae</taxon>
        <taxon>Maribacter</taxon>
    </lineage>
</organism>
<evidence type="ECO:0000313" key="4">
    <source>
        <dbReference type="Proteomes" id="UP000598350"/>
    </source>
</evidence>
<comment type="caution">
    <text evidence="3">The sequence shown here is derived from an EMBL/GenBank/DDBJ whole genome shotgun (WGS) entry which is preliminary data.</text>
</comment>
<sequence length="743" mass="85645">MLCRIEFKNLIVTLFTSVFFCISYSQEAEIFSPDSLKLELKAIEVKSTIKIDGVLEESAWSEAPKSPSFTQVDPIQKAKPSQDTDVKVLFDDKFLYFGIFCRDTLGKSAIRATDFKRDFDHTTHDLININFDAFNSERNAMSFAVNPYGVQRDYLSFDALYYDIEWDAIWQVRTSITENGWIAEIAIPWKTIRYPNFDIENQQWGIQIYRNRRIINEISAFSPFPQTYPSARMEYAGILRDIRPPPPSKTNIRIQPYIVTSLEKYSSSDSSEDWENSDFKTGGEIKWAVSSNDVLDLTFNTDFAQADVDRQINNTSRFTVFFPERRQFFLENASLFGINVNRRSSDEGAIHIQPFFSRRIGLDEENRPIPIVAGARFVHNSSKTNYGGIAIRQKGDSLTSATNFFVGRYSKNFGKQNRVGGLLTIKNQTEESNITATVDGFFRFGEEHSLNTLVSYSKDSGSDEKGISAIAQYYYNSNKWTGWWTQSIITKNYNPEMGFISRQDVIGTTPGIIRNFRGENLPFKKWIRAFEPSVAAQFYHQASTGDLIERIFIANPFYLNLQNGGYIGYGLNSNYQNLKESFIPLNIEIAPGEYDYLRHFVLASTDPSKKISVSGFMEWGNYFNGDLSLFDVTFKFVPIPHISLSARFNRNDFSNVGIDQISKKVDLYSFEGRFAINPRIRLAGIYQKNSENDLENINMRFSWEYKPMSYIYLVYNERSFFENPQLSRLEQQGIFKVSYVKQF</sequence>
<gene>
    <name evidence="3" type="ORF">HPE63_02200</name>
</gene>
<evidence type="ECO:0000259" key="2">
    <source>
        <dbReference type="Pfam" id="PF19313"/>
    </source>
</evidence>
<accession>A0ABR7V9D1</accession>
<keyword evidence="4" id="KW-1185">Reference proteome</keyword>
<dbReference type="CDD" id="cd09618">
    <property type="entry name" value="CBM9_like_2"/>
    <property type="match status" value="1"/>
</dbReference>
<dbReference type="RefSeq" id="WP_188312589.1">
    <property type="nucleotide sequence ID" value="NZ_JABTCG010000001.1"/>
</dbReference>
<evidence type="ECO:0000313" key="3">
    <source>
        <dbReference type="EMBL" id="MBD0849465.1"/>
    </source>
</evidence>
<dbReference type="EMBL" id="JABTCG010000001">
    <property type="protein sequence ID" value="MBD0849465.1"/>
    <property type="molecule type" value="Genomic_DNA"/>
</dbReference>
<dbReference type="Proteomes" id="UP000598350">
    <property type="component" value="Unassembled WGS sequence"/>
</dbReference>
<proteinExistence type="predicted"/>
<dbReference type="Gene3D" id="2.60.40.1190">
    <property type="match status" value="1"/>
</dbReference>
<feature type="domain" description="DUF5916" evidence="2">
    <location>
        <begin position="252"/>
        <end position="364"/>
    </location>
</feature>
<evidence type="ECO:0000259" key="1">
    <source>
        <dbReference type="Pfam" id="PF06452"/>
    </source>
</evidence>
<dbReference type="SUPFAM" id="SSF49344">
    <property type="entry name" value="CBD9-like"/>
    <property type="match status" value="1"/>
</dbReference>
<dbReference type="Pfam" id="PF06452">
    <property type="entry name" value="CBM9_1"/>
    <property type="match status" value="1"/>
</dbReference>
<name>A0ABR7V9D1_9FLAO</name>
<dbReference type="Pfam" id="PF19313">
    <property type="entry name" value="DUF5916"/>
    <property type="match status" value="1"/>
</dbReference>
<reference evidence="3 4" key="1">
    <citation type="submission" date="2020-05" db="EMBL/GenBank/DDBJ databases">
        <title>The draft genome sequence of Maribacter arenosus CAU 1321.</title>
        <authorList>
            <person name="Mu L."/>
        </authorList>
    </citation>
    <scope>NUCLEOTIDE SEQUENCE [LARGE SCALE GENOMIC DNA]</scope>
    <source>
        <strain evidence="3 4">CAU 1321</strain>
    </source>
</reference>
<protein>
    <submittedName>
        <fullName evidence="3">Carbohydrate binding family 9 domain-containing protein</fullName>
    </submittedName>
</protein>